<feature type="region of interest" description="Disordered" evidence="1">
    <location>
        <begin position="27"/>
        <end position="103"/>
    </location>
</feature>
<dbReference type="RefSeq" id="WP_224196592.1">
    <property type="nucleotide sequence ID" value="NZ_JAIRAU010000052.1"/>
</dbReference>
<dbReference type="EMBL" id="JAIRAU010000052">
    <property type="protein sequence ID" value="MBZ5714860.1"/>
    <property type="molecule type" value="Genomic_DNA"/>
</dbReference>
<name>A0ABS7U333_9BACT</name>
<evidence type="ECO:0000256" key="2">
    <source>
        <dbReference type="SAM" id="SignalP"/>
    </source>
</evidence>
<reference evidence="3" key="1">
    <citation type="submission" date="2021-08" db="EMBL/GenBank/DDBJ databases">
        <authorList>
            <person name="Stevens D.C."/>
        </authorList>
    </citation>
    <scope>NUCLEOTIDE SEQUENCE</scope>
    <source>
        <strain evidence="3">DSM 53165</strain>
    </source>
</reference>
<keyword evidence="2" id="KW-0732">Signal</keyword>
<proteinExistence type="predicted"/>
<sequence>MRSLASLTLVLVASSLFSACSDEVAQSTDGVSTSGSSADSAATEPGTSTSNPGTSTGEPTSTDPTTTTTTAGSTTELTATTAATTETTDGTSTGSTGTSTTGEPAAVCCEPPLCGDPSIEACVCASDPSCCQGPWTGECASLVVELGCGWCPTPEGPCCEVGAGPGCTDDAIERCVCAQLPDCCGGVWGAECVAAVDTLGCGACEEPPKGECCEAHRGGGCLDVAVESCVCNLAPECCAGAWTEACVALVDQSGCGTCEVGEGDCCMPQDGPGCGEPQIATCVCAQDPFCCQQQWDGVCAEEVEALGCGVCQAGPGDCCVAGEGPGCVDPAVQACVCAVAPSCCQQQWTDACAALVEPLGCGLCGVPGEAECCEPHDSPSCDDATIAECVCAQDPFCCAGAWDQGCVAEVEALGCGMCGGPSENTCCETHGTPECDDAAITQCVCAQDPFCCDVQWDQLCVAEVESLGCGMCEAPSETTCCEEHGTPECDDAAITQCVCAQDPFCCDVQWDGLCVSEVESLGCGMCG</sequence>
<keyword evidence="4" id="KW-1185">Reference proteome</keyword>
<dbReference type="Proteomes" id="UP001139031">
    <property type="component" value="Unassembled WGS sequence"/>
</dbReference>
<feature type="signal peptide" evidence="2">
    <location>
        <begin position="1"/>
        <end position="18"/>
    </location>
</feature>
<evidence type="ECO:0000313" key="4">
    <source>
        <dbReference type="Proteomes" id="UP001139031"/>
    </source>
</evidence>
<protein>
    <submittedName>
        <fullName evidence="3">Uncharacterized protein</fullName>
    </submittedName>
</protein>
<evidence type="ECO:0000256" key="1">
    <source>
        <dbReference type="SAM" id="MobiDB-lite"/>
    </source>
</evidence>
<evidence type="ECO:0000313" key="3">
    <source>
        <dbReference type="EMBL" id="MBZ5714860.1"/>
    </source>
</evidence>
<organism evidence="3 4">
    <name type="scientific">Nannocystis pusilla</name>
    <dbReference type="NCBI Taxonomy" id="889268"/>
    <lineage>
        <taxon>Bacteria</taxon>
        <taxon>Pseudomonadati</taxon>
        <taxon>Myxococcota</taxon>
        <taxon>Polyangia</taxon>
        <taxon>Nannocystales</taxon>
        <taxon>Nannocystaceae</taxon>
        <taxon>Nannocystis</taxon>
    </lineage>
</organism>
<dbReference type="PROSITE" id="PS51257">
    <property type="entry name" value="PROKAR_LIPOPROTEIN"/>
    <property type="match status" value="1"/>
</dbReference>
<comment type="caution">
    <text evidence="3">The sequence shown here is derived from an EMBL/GenBank/DDBJ whole genome shotgun (WGS) entry which is preliminary data.</text>
</comment>
<accession>A0ABS7U333</accession>
<gene>
    <name evidence="3" type="ORF">K7C98_36980</name>
</gene>
<feature type="chain" id="PRO_5045090095" evidence="2">
    <location>
        <begin position="19"/>
        <end position="527"/>
    </location>
</feature>